<feature type="domain" description="Restriction endonuclease type IV Mrr" evidence="1">
    <location>
        <begin position="200"/>
        <end position="272"/>
    </location>
</feature>
<evidence type="ECO:0000313" key="2">
    <source>
        <dbReference type="EMBL" id="KKL20683.1"/>
    </source>
</evidence>
<dbReference type="GO" id="GO:0004519">
    <property type="term" value="F:endonuclease activity"/>
    <property type="evidence" value="ECO:0007669"/>
    <property type="project" value="InterPro"/>
</dbReference>
<protein>
    <recommendedName>
        <fullName evidence="1">Restriction endonuclease type IV Mrr domain-containing protein</fullName>
    </recommendedName>
</protein>
<proteinExistence type="predicted"/>
<name>A0A0F9E9E6_9ZZZZ</name>
<dbReference type="SUPFAM" id="SSF52980">
    <property type="entry name" value="Restriction endonuclease-like"/>
    <property type="match status" value="1"/>
</dbReference>
<reference evidence="2" key="1">
    <citation type="journal article" date="2015" name="Nature">
        <title>Complex archaea that bridge the gap between prokaryotes and eukaryotes.</title>
        <authorList>
            <person name="Spang A."/>
            <person name="Saw J.H."/>
            <person name="Jorgensen S.L."/>
            <person name="Zaremba-Niedzwiedzka K."/>
            <person name="Martijn J."/>
            <person name="Lind A.E."/>
            <person name="van Eijk R."/>
            <person name="Schleper C."/>
            <person name="Guy L."/>
            <person name="Ettema T.J."/>
        </authorList>
    </citation>
    <scope>NUCLEOTIDE SEQUENCE</scope>
</reference>
<organism evidence="2">
    <name type="scientific">marine sediment metagenome</name>
    <dbReference type="NCBI Taxonomy" id="412755"/>
    <lineage>
        <taxon>unclassified sequences</taxon>
        <taxon>metagenomes</taxon>
        <taxon>ecological metagenomes</taxon>
    </lineage>
</organism>
<gene>
    <name evidence="2" type="ORF">LCGC14_2453000</name>
</gene>
<dbReference type="GO" id="GO:0009307">
    <property type="term" value="P:DNA restriction-modification system"/>
    <property type="evidence" value="ECO:0007669"/>
    <property type="project" value="InterPro"/>
</dbReference>
<dbReference type="Pfam" id="PF04471">
    <property type="entry name" value="Mrr_cat"/>
    <property type="match status" value="1"/>
</dbReference>
<dbReference type="InterPro" id="IPR011335">
    <property type="entry name" value="Restrct_endonuc-II-like"/>
</dbReference>
<dbReference type="AlphaFoldDB" id="A0A0F9E9E6"/>
<accession>A0A0F9E9E6</accession>
<comment type="caution">
    <text evidence="2">The sequence shown here is derived from an EMBL/GenBank/DDBJ whole genome shotgun (WGS) entry which is preliminary data.</text>
</comment>
<dbReference type="GO" id="GO:0003677">
    <property type="term" value="F:DNA binding"/>
    <property type="evidence" value="ECO:0007669"/>
    <property type="project" value="InterPro"/>
</dbReference>
<sequence length="272" mass="30320">MSPETQSRYDRLQAEGLCVQCAKRPARDGKIVCVTCADKTTTRYKQRRSKGVCVDCLKVPAKTSRTLCTPCAERRAKRDNPKLAKRQAEGLCIQCGKAPGESGKTRCRPCLTRANACNAKRRAEKQAKGLCCSCGGNKRARPYRKECQECSDRGVIKHQQRRNSEFYQLSKIVHPQTLFFSPAPFSAGKQPSKQLVGMVYERHIGAHFRDQGYEIMFTPSAGDFGADIIVTKDNVKTIIQAKCGQTRAGVRAVQEAFTAQYFFDCQCAMVIT</sequence>
<dbReference type="EMBL" id="LAZR01038004">
    <property type="protein sequence ID" value="KKL20683.1"/>
    <property type="molecule type" value="Genomic_DNA"/>
</dbReference>
<dbReference type="InterPro" id="IPR007560">
    <property type="entry name" value="Restrct_endonuc_IV_Mrr"/>
</dbReference>
<evidence type="ECO:0000259" key="1">
    <source>
        <dbReference type="Pfam" id="PF04471"/>
    </source>
</evidence>
<feature type="non-terminal residue" evidence="2">
    <location>
        <position position="272"/>
    </location>
</feature>